<sequence>MILMRQDFSMLIFCSLEALNAFLGNFDVFFDKLEFNRGAQMSIVLALTGMSIQAYIVSEKFSLFLLFLSELPNIFSIKVSRKLFSGNEKENKSMFEFACLIGLIIGAPISCSLAELYGNENLLKMCCYLNFFAAVLVIIVSWNYSPAVKYELDEKRVKMPSEQENNKTTNQWPIVSIITDLSSSVMEITTIVSISTNQDITIKEKGQFLAILGATILISSTTVYKNLSATFSEKHLLIISIVGSIISQTALILYSNILLMIAIVCSSQITHLLTQQDHNMRHGFFQMQWIIKIISSMIATFLLSFNNEMYTGLFGLSVNTLALIKLLQY</sequence>
<feature type="transmembrane region" description="Helical" evidence="1">
    <location>
        <begin position="284"/>
        <end position="303"/>
    </location>
</feature>
<evidence type="ECO:0000313" key="2">
    <source>
        <dbReference type="EMBL" id="CAD5114236.1"/>
    </source>
</evidence>
<comment type="caution">
    <text evidence="2">The sequence shown here is derived from an EMBL/GenBank/DDBJ whole genome shotgun (WGS) entry which is preliminary data.</text>
</comment>
<name>A0A7I8VG24_9ANNE</name>
<keyword evidence="1" id="KW-1133">Transmembrane helix</keyword>
<protein>
    <submittedName>
        <fullName evidence="2">DgyrCDS3378</fullName>
    </submittedName>
</protein>
<organism evidence="2 3">
    <name type="scientific">Dimorphilus gyrociliatus</name>
    <dbReference type="NCBI Taxonomy" id="2664684"/>
    <lineage>
        <taxon>Eukaryota</taxon>
        <taxon>Metazoa</taxon>
        <taxon>Spiralia</taxon>
        <taxon>Lophotrochozoa</taxon>
        <taxon>Annelida</taxon>
        <taxon>Polychaeta</taxon>
        <taxon>Polychaeta incertae sedis</taxon>
        <taxon>Dinophilidae</taxon>
        <taxon>Dimorphilus</taxon>
    </lineage>
</organism>
<feature type="transmembrane region" description="Helical" evidence="1">
    <location>
        <begin position="206"/>
        <end position="224"/>
    </location>
</feature>
<dbReference type="EMBL" id="CAJFCJ010000005">
    <property type="protein sequence ID" value="CAD5114236.1"/>
    <property type="molecule type" value="Genomic_DNA"/>
</dbReference>
<dbReference type="AlphaFoldDB" id="A0A7I8VG24"/>
<proteinExistence type="predicted"/>
<feature type="transmembrane region" description="Helical" evidence="1">
    <location>
        <begin position="126"/>
        <end position="144"/>
    </location>
</feature>
<dbReference type="SUPFAM" id="SSF103473">
    <property type="entry name" value="MFS general substrate transporter"/>
    <property type="match status" value="1"/>
</dbReference>
<evidence type="ECO:0000313" key="3">
    <source>
        <dbReference type="Proteomes" id="UP000549394"/>
    </source>
</evidence>
<feature type="transmembrane region" description="Helical" evidence="1">
    <location>
        <begin position="93"/>
        <end position="114"/>
    </location>
</feature>
<keyword evidence="1" id="KW-0812">Transmembrane</keyword>
<keyword evidence="3" id="KW-1185">Reference proteome</keyword>
<feature type="transmembrane region" description="Helical" evidence="1">
    <location>
        <begin position="236"/>
        <end position="263"/>
    </location>
</feature>
<reference evidence="2 3" key="1">
    <citation type="submission" date="2020-08" db="EMBL/GenBank/DDBJ databases">
        <authorList>
            <person name="Hejnol A."/>
        </authorList>
    </citation>
    <scope>NUCLEOTIDE SEQUENCE [LARGE SCALE GENOMIC DNA]</scope>
</reference>
<feature type="transmembrane region" description="Helical" evidence="1">
    <location>
        <begin position="37"/>
        <end position="56"/>
    </location>
</feature>
<keyword evidence="1" id="KW-0472">Membrane</keyword>
<gene>
    <name evidence="2" type="ORF">DGYR_LOCUS3103</name>
</gene>
<dbReference type="Proteomes" id="UP000549394">
    <property type="component" value="Unassembled WGS sequence"/>
</dbReference>
<evidence type="ECO:0000256" key="1">
    <source>
        <dbReference type="SAM" id="Phobius"/>
    </source>
</evidence>
<accession>A0A7I8VG24</accession>
<dbReference type="InterPro" id="IPR036259">
    <property type="entry name" value="MFS_trans_sf"/>
</dbReference>